<keyword evidence="1" id="KW-0233">DNA recombination</keyword>
<sequence>MDHFLQHAPVYAGRVLIAAAETGLRPGDLRDLTRADIEQTAAGQSRIILRTQKSNRRNYASIPVTPRLRAMIDALPAAQHHIVVRDDGQPFKTANALGALIHHWRDEIGIRKELHFYDCRSTAVTRLVRAGCNIGELVGHMGWSLAYAAQMLSRYAAIDPDMTDGILDKVLSAELRRAALAAPVQNEDGE</sequence>
<evidence type="ECO:0000259" key="2">
    <source>
        <dbReference type="PROSITE" id="PS51898"/>
    </source>
</evidence>
<reference evidence="3" key="1">
    <citation type="submission" date="2022-12" db="EMBL/GenBank/DDBJ databases">
        <title>Paracoccus sp. EF6 isolated from a lake water.</title>
        <authorList>
            <person name="Liu H."/>
        </authorList>
    </citation>
    <scope>NUCLEOTIDE SEQUENCE</scope>
    <source>
        <strain evidence="3">EF6</strain>
    </source>
</reference>
<protein>
    <submittedName>
        <fullName evidence="3">Tyrosine-type recombinase/integrase</fullName>
    </submittedName>
</protein>
<organism evidence="3 4">
    <name type="scientific">Paracoccus benzoatiresistens</name>
    <dbReference type="NCBI Taxonomy" id="2997341"/>
    <lineage>
        <taxon>Bacteria</taxon>
        <taxon>Pseudomonadati</taxon>
        <taxon>Pseudomonadota</taxon>
        <taxon>Alphaproteobacteria</taxon>
        <taxon>Rhodobacterales</taxon>
        <taxon>Paracoccaceae</taxon>
        <taxon>Paracoccus</taxon>
    </lineage>
</organism>
<dbReference type="InterPro" id="IPR011010">
    <property type="entry name" value="DNA_brk_join_enz"/>
</dbReference>
<dbReference type="InterPro" id="IPR002104">
    <property type="entry name" value="Integrase_catalytic"/>
</dbReference>
<dbReference type="SUPFAM" id="SSF56349">
    <property type="entry name" value="DNA breaking-rejoining enzymes"/>
    <property type="match status" value="1"/>
</dbReference>
<keyword evidence="4" id="KW-1185">Reference proteome</keyword>
<gene>
    <name evidence="3" type="ORF">OU682_06520</name>
</gene>
<comment type="caution">
    <text evidence="3">The sequence shown here is derived from an EMBL/GenBank/DDBJ whole genome shotgun (WGS) entry which is preliminary data.</text>
</comment>
<evidence type="ECO:0000256" key="1">
    <source>
        <dbReference type="ARBA" id="ARBA00023172"/>
    </source>
</evidence>
<dbReference type="EMBL" id="JAPTYD010000005">
    <property type="protein sequence ID" value="MCZ0961269.1"/>
    <property type="molecule type" value="Genomic_DNA"/>
</dbReference>
<proteinExistence type="predicted"/>
<evidence type="ECO:0000313" key="4">
    <source>
        <dbReference type="Proteomes" id="UP001149822"/>
    </source>
</evidence>
<accession>A0ABT4J2Y8</accession>
<name>A0ABT4J2Y8_9RHOB</name>
<dbReference type="PROSITE" id="PS51898">
    <property type="entry name" value="TYR_RECOMBINASE"/>
    <property type="match status" value="1"/>
</dbReference>
<feature type="domain" description="Tyr recombinase" evidence="2">
    <location>
        <begin position="1"/>
        <end position="168"/>
    </location>
</feature>
<dbReference type="Proteomes" id="UP001149822">
    <property type="component" value="Unassembled WGS sequence"/>
</dbReference>
<dbReference type="Gene3D" id="1.10.443.10">
    <property type="entry name" value="Intergrase catalytic core"/>
    <property type="match status" value="1"/>
</dbReference>
<dbReference type="InterPro" id="IPR013762">
    <property type="entry name" value="Integrase-like_cat_sf"/>
</dbReference>
<evidence type="ECO:0000313" key="3">
    <source>
        <dbReference type="EMBL" id="MCZ0961269.1"/>
    </source>
</evidence>
<dbReference type="Pfam" id="PF00589">
    <property type="entry name" value="Phage_integrase"/>
    <property type="match status" value="1"/>
</dbReference>